<dbReference type="SUPFAM" id="SSF51735">
    <property type="entry name" value="NAD(P)-binding Rossmann-fold domains"/>
    <property type="match status" value="1"/>
</dbReference>
<dbReference type="InterPro" id="IPR002347">
    <property type="entry name" value="SDR_fam"/>
</dbReference>
<keyword evidence="3" id="KW-0560">Oxidoreductase</keyword>
<dbReference type="PRINTS" id="PR00080">
    <property type="entry name" value="SDRFAMILY"/>
</dbReference>
<dbReference type="RefSeq" id="XP_008710675.1">
    <property type="nucleotide sequence ID" value="XM_008712453.1"/>
</dbReference>
<dbReference type="eggNOG" id="KOG0725">
    <property type="taxonomic scope" value="Eukaryota"/>
</dbReference>
<dbReference type="VEuPathDB" id="FungiDB:HMPREF1541_00145"/>
<dbReference type="OrthoDB" id="1888931at2759"/>
<evidence type="ECO:0000256" key="3">
    <source>
        <dbReference type="ARBA" id="ARBA00023002"/>
    </source>
</evidence>
<proteinExistence type="inferred from homology"/>
<dbReference type="InterPro" id="IPR036291">
    <property type="entry name" value="NAD(P)-bd_dom_sf"/>
</dbReference>
<evidence type="ECO:0000256" key="1">
    <source>
        <dbReference type="ARBA" id="ARBA00006484"/>
    </source>
</evidence>
<dbReference type="GeneID" id="19967484"/>
<organism evidence="4 5">
    <name type="scientific">Cyphellophora europaea (strain CBS 101466)</name>
    <name type="common">Phialophora europaea</name>
    <dbReference type="NCBI Taxonomy" id="1220924"/>
    <lineage>
        <taxon>Eukaryota</taxon>
        <taxon>Fungi</taxon>
        <taxon>Dikarya</taxon>
        <taxon>Ascomycota</taxon>
        <taxon>Pezizomycotina</taxon>
        <taxon>Eurotiomycetes</taxon>
        <taxon>Chaetothyriomycetidae</taxon>
        <taxon>Chaetothyriales</taxon>
        <taxon>Cyphellophoraceae</taxon>
        <taxon>Cyphellophora</taxon>
    </lineage>
</organism>
<dbReference type="PANTHER" id="PTHR43008:SF12">
    <property type="entry name" value="OXIDOREDUCTASE, SHORT CHAIN DEHYDROGENASE_REDUCTASE FAMILY (AFU_ORTHOLOGUE AFUA_6G13830)"/>
    <property type="match status" value="1"/>
</dbReference>
<dbReference type="GO" id="GO:0019594">
    <property type="term" value="P:mannitol metabolic process"/>
    <property type="evidence" value="ECO:0007669"/>
    <property type="project" value="UniProtKB-ARBA"/>
</dbReference>
<dbReference type="InParanoid" id="W2SD70"/>
<dbReference type="Proteomes" id="UP000030752">
    <property type="component" value="Unassembled WGS sequence"/>
</dbReference>
<dbReference type="EMBL" id="KB822711">
    <property type="protein sequence ID" value="ETN45963.1"/>
    <property type="molecule type" value="Genomic_DNA"/>
</dbReference>
<dbReference type="PANTHER" id="PTHR43008">
    <property type="entry name" value="BENZIL REDUCTASE"/>
    <property type="match status" value="1"/>
</dbReference>
<dbReference type="AlphaFoldDB" id="W2SD70"/>
<dbReference type="HOGENOM" id="CLU_010194_1_1_1"/>
<sequence>MVLSKPENKHVMKQFDLHGKVIAVTGGSRGIGLEVARGLAEAGADIAIIYSTSKDAPDTAAEIASASGVKASAYQSDVRDARKIEATIQQIAKDFGRLDVVVANSGIADHYAAEDCTPEQWSEIMRVNLDGAFYTAQAAARIFKAQGHGNVIFTASVSAILVNVPQKQAAYNASKAGLVHLAKSLAVEWVDFARVNCVSPGFIASDMLSVHPEAWRKKWFEMIPANRVGDAYELKGAYVFLASDASSYMTGANM</sequence>
<evidence type="ECO:0000313" key="4">
    <source>
        <dbReference type="EMBL" id="ETN45963.1"/>
    </source>
</evidence>
<dbReference type="FunFam" id="3.40.50.720:FF:000090">
    <property type="entry name" value="NADP-dependent mannitol dehydrogenase"/>
    <property type="match status" value="1"/>
</dbReference>
<name>W2SD70_CYPE1</name>
<evidence type="ECO:0000313" key="5">
    <source>
        <dbReference type="Proteomes" id="UP000030752"/>
    </source>
</evidence>
<comment type="similarity">
    <text evidence="1">Belongs to the short-chain dehydrogenases/reductases (SDR) family.</text>
</comment>
<dbReference type="InterPro" id="IPR020904">
    <property type="entry name" value="Sc_DH/Rdtase_CS"/>
</dbReference>
<dbReference type="GO" id="GO:0050085">
    <property type="term" value="F:mannitol 2-dehydrogenase (NADP+) activity"/>
    <property type="evidence" value="ECO:0007669"/>
    <property type="project" value="UniProtKB-ARBA"/>
</dbReference>
<dbReference type="GO" id="GO:0050664">
    <property type="term" value="F:oxidoreductase activity, acting on NAD(P)H, oxygen as acceptor"/>
    <property type="evidence" value="ECO:0007669"/>
    <property type="project" value="TreeGrafter"/>
</dbReference>
<dbReference type="STRING" id="1220924.W2SD70"/>
<gene>
    <name evidence="4" type="ORF">HMPREF1541_00145</name>
</gene>
<keyword evidence="5" id="KW-1185">Reference proteome</keyword>
<dbReference type="Pfam" id="PF13561">
    <property type="entry name" value="adh_short_C2"/>
    <property type="match status" value="1"/>
</dbReference>
<protein>
    <recommendedName>
        <fullName evidence="6">L-xylulose reductase</fullName>
    </recommendedName>
</protein>
<accession>W2SD70</accession>
<keyword evidence="2" id="KW-0521">NADP</keyword>
<evidence type="ECO:0000256" key="2">
    <source>
        <dbReference type="ARBA" id="ARBA00022857"/>
    </source>
</evidence>
<dbReference type="Gene3D" id="3.40.50.720">
    <property type="entry name" value="NAD(P)-binding Rossmann-like Domain"/>
    <property type="match status" value="1"/>
</dbReference>
<dbReference type="PRINTS" id="PR00081">
    <property type="entry name" value="GDHRDH"/>
</dbReference>
<reference evidence="4 5" key="1">
    <citation type="submission" date="2013-03" db="EMBL/GenBank/DDBJ databases">
        <title>The Genome Sequence of Phialophora europaea CBS 101466.</title>
        <authorList>
            <consortium name="The Broad Institute Genomics Platform"/>
            <person name="Cuomo C."/>
            <person name="de Hoog S."/>
            <person name="Gorbushina A."/>
            <person name="Walker B."/>
            <person name="Young S.K."/>
            <person name="Zeng Q."/>
            <person name="Gargeya S."/>
            <person name="Fitzgerald M."/>
            <person name="Haas B."/>
            <person name="Abouelleil A."/>
            <person name="Allen A.W."/>
            <person name="Alvarado L."/>
            <person name="Arachchi H.M."/>
            <person name="Berlin A.M."/>
            <person name="Chapman S.B."/>
            <person name="Gainer-Dewar J."/>
            <person name="Goldberg J."/>
            <person name="Griggs A."/>
            <person name="Gujja S."/>
            <person name="Hansen M."/>
            <person name="Howarth C."/>
            <person name="Imamovic A."/>
            <person name="Ireland A."/>
            <person name="Larimer J."/>
            <person name="McCowan C."/>
            <person name="Murphy C."/>
            <person name="Pearson M."/>
            <person name="Poon T.W."/>
            <person name="Priest M."/>
            <person name="Roberts A."/>
            <person name="Saif S."/>
            <person name="Shea T."/>
            <person name="Sisk P."/>
            <person name="Sykes S."/>
            <person name="Wortman J."/>
            <person name="Nusbaum C."/>
            <person name="Birren B."/>
        </authorList>
    </citation>
    <scope>NUCLEOTIDE SEQUENCE [LARGE SCALE GENOMIC DNA]</scope>
    <source>
        <strain evidence="4 5">CBS 101466</strain>
    </source>
</reference>
<evidence type="ECO:0008006" key="6">
    <source>
        <dbReference type="Google" id="ProtNLM"/>
    </source>
</evidence>
<dbReference type="PROSITE" id="PS00061">
    <property type="entry name" value="ADH_SHORT"/>
    <property type="match status" value="1"/>
</dbReference>